<keyword evidence="5 7" id="KW-1133">Transmembrane helix</keyword>
<dbReference type="NCBIfam" id="TIGR00765">
    <property type="entry name" value="yihY_not_rbn"/>
    <property type="match status" value="1"/>
</dbReference>
<evidence type="ECO:0000256" key="4">
    <source>
        <dbReference type="ARBA" id="ARBA00022692"/>
    </source>
</evidence>
<feature type="transmembrane region" description="Helical" evidence="7">
    <location>
        <begin position="212"/>
        <end position="233"/>
    </location>
</feature>
<dbReference type="PANTHER" id="PTHR30213">
    <property type="entry name" value="INNER MEMBRANE PROTEIN YHJD"/>
    <property type="match status" value="1"/>
</dbReference>
<dbReference type="InterPro" id="IPR023679">
    <property type="entry name" value="UPF0761_bac"/>
</dbReference>
<name>B8PZV3_9BACT</name>
<keyword evidence="2 7" id="KW-1003">Cell membrane</keyword>
<protein>
    <recommendedName>
        <fullName evidence="7">UPF0761 membrane protein rpn</fullName>
    </recommendedName>
</protein>
<dbReference type="NCBIfam" id="NF003256">
    <property type="entry name" value="PRK04214.1"/>
    <property type="match status" value="1"/>
</dbReference>
<evidence type="ECO:0000256" key="6">
    <source>
        <dbReference type="ARBA" id="ARBA00023136"/>
    </source>
</evidence>
<evidence type="ECO:0000256" key="1">
    <source>
        <dbReference type="ARBA" id="ARBA00004651"/>
    </source>
</evidence>
<dbReference type="InterPro" id="IPR017039">
    <property type="entry name" value="Virul_fac_BrkB"/>
</dbReference>
<dbReference type="AlphaFoldDB" id="B8PZV3"/>
<organism evidence="8">
    <name type="scientific">uncultured bacterium pTW2</name>
    <dbReference type="NCBI Taxonomy" id="504464"/>
    <lineage>
        <taxon>Bacteria</taxon>
        <taxon>Candidatus Dojkabacteria</taxon>
        <taxon>environmental samples</taxon>
    </lineage>
</organism>
<feature type="transmembrane region" description="Helical" evidence="7">
    <location>
        <begin position="245"/>
        <end position="266"/>
    </location>
</feature>
<feature type="transmembrane region" description="Helical" evidence="7">
    <location>
        <begin position="66"/>
        <end position="92"/>
    </location>
</feature>
<evidence type="ECO:0000256" key="7">
    <source>
        <dbReference type="HAMAP-Rule" id="MF_00672"/>
    </source>
</evidence>
<evidence type="ECO:0000313" key="8">
    <source>
        <dbReference type="EMBL" id="ACA34411.1"/>
    </source>
</evidence>
<evidence type="ECO:0000256" key="2">
    <source>
        <dbReference type="ARBA" id="ARBA00022475"/>
    </source>
</evidence>
<dbReference type="SMR" id="B8PZV3"/>
<keyword evidence="4 7" id="KW-0812">Transmembrane</keyword>
<feature type="transmembrane region" description="Helical" evidence="7">
    <location>
        <begin position="286"/>
        <end position="308"/>
    </location>
</feature>
<gene>
    <name evidence="8" type="primary">rpn</name>
</gene>
<keyword evidence="3" id="KW-0997">Cell inner membrane</keyword>
<comment type="subcellular location">
    <subcellularLocation>
        <location evidence="1 7">Cell membrane</location>
        <topology evidence="1 7">Multi-pass membrane protein</topology>
    </subcellularLocation>
</comment>
<proteinExistence type="inferred from homology"/>
<dbReference type="PANTHER" id="PTHR30213:SF0">
    <property type="entry name" value="UPF0761 MEMBRANE PROTEIN YIHY"/>
    <property type="match status" value="1"/>
</dbReference>
<keyword evidence="6 7" id="KW-0472">Membrane</keyword>
<comment type="similarity">
    <text evidence="7">Belongs to the UPF0761 family.</text>
</comment>
<evidence type="ECO:0000256" key="3">
    <source>
        <dbReference type="ARBA" id="ARBA00022519"/>
    </source>
</evidence>
<dbReference type="Pfam" id="PF03631">
    <property type="entry name" value="Virul_fac_BrkB"/>
    <property type="match status" value="1"/>
</dbReference>
<reference evidence="8" key="1">
    <citation type="journal article" date="2009" name="Appl. Environ. Microbiol.">
        <title>Isolation and characterization of metalloproteases with a novel domain structure by construction and screening of metagenomic libraries.</title>
        <authorList>
            <person name="Waschkowitz T."/>
            <person name="Rockstroh S."/>
            <person name="Daniel R."/>
        </authorList>
    </citation>
    <scope>NUCLEOTIDE SEQUENCE</scope>
</reference>
<dbReference type="GO" id="GO:0005886">
    <property type="term" value="C:plasma membrane"/>
    <property type="evidence" value="ECO:0007669"/>
    <property type="project" value="UniProtKB-SubCell"/>
</dbReference>
<sequence>MPAGRSCACAAGGNRLRRPRGMGYPAPMEPLDSINRWSDRLRDRARARSFFAFLWRRFLDDRLFEAAGALSYTTVFALVPLSMVVFGVLSAFPAFNDWSGQLSDYIFSNFVPSSARRVEGYLRQISGNAGQLTTAGVIALVASLLITLTGVEATFNRIWRVRTARPKFTRFLVYWTVLTLGALVAATSLALSTRFFALAVFETEPGRALEAVMLRLAPMTIELAAFAAIFRVVPHRTIKWRHAMVGALLSVLLFEVVKWGIALYLGSFGAYQKIYGPLAFVPVFLLWIYFGWVSILLGASFAASMSAFRYQPAAMRLPNGYELYGLLRMLGRFAEQRHKGRGLHSDELQQLEPMLTDALVQELLGELSAIGLVSRAESGEWLLARDLDDLTMAELYEACELRIPIAEAHLPCRDDALGVAAMEELDQLRLPLRELLKRRVSNVFDDLPKGSA</sequence>
<evidence type="ECO:0000256" key="5">
    <source>
        <dbReference type="ARBA" id="ARBA00022989"/>
    </source>
</evidence>
<dbReference type="EMBL" id="EU333168">
    <property type="protein sequence ID" value="ACA34411.1"/>
    <property type="molecule type" value="Genomic_DNA"/>
</dbReference>
<feature type="transmembrane region" description="Helical" evidence="7">
    <location>
        <begin position="132"/>
        <end position="151"/>
    </location>
</feature>
<dbReference type="HAMAP" id="MF_00672">
    <property type="entry name" value="UPF0761"/>
    <property type="match status" value="1"/>
</dbReference>
<feature type="transmembrane region" description="Helical" evidence="7">
    <location>
        <begin position="172"/>
        <end position="192"/>
    </location>
</feature>
<accession>B8PZV3</accession>